<sequence>MENPIASQRNSTTGLESLPATTRLPHSEGWPWSTIWGGTAGFATPAAESLIGPQTQVDSKYDPVVQALLTGNQTDAYTGKMISGRAVDLKNRRRVKLYGRMVTGSLSDGDAEQAQLVVHILRSARTTISRPRYPDSIPS</sequence>
<name>A0A0G4PA77_PENC3</name>
<organism evidence="2 3">
    <name type="scientific">Penicillium camemberti (strain FM 013)</name>
    <dbReference type="NCBI Taxonomy" id="1429867"/>
    <lineage>
        <taxon>Eukaryota</taxon>
        <taxon>Fungi</taxon>
        <taxon>Dikarya</taxon>
        <taxon>Ascomycota</taxon>
        <taxon>Pezizomycotina</taxon>
        <taxon>Eurotiomycetes</taxon>
        <taxon>Eurotiomycetidae</taxon>
        <taxon>Eurotiales</taxon>
        <taxon>Aspergillaceae</taxon>
        <taxon>Penicillium</taxon>
    </lineage>
</organism>
<evidence type="ECO:0000313" key="2">
    <source>
        <dbReference type="EMBL" id="CRL23212.1"/>
    </source>
</evidence>
<gene>
    <name evidence="2" type="ORF">PCAMFM013_S009g000152</name>
</gene>
<feature type="compositionally biased region" description="Polar residues" evidence="1">
    <location>
        <begin position="1"/>
        <end position="15"/>
    </location>
</feature>
<evidence type="ECO:0000256" key="1">
    <source>
        <dbReference type="SAM" id="MobiDB-lite"/>
    </source>
</evidence>
<dbReference type="PANTHER" id="PTHR42815:SF2">
    <property type="entry name" value="FAD-BINDING, PUTATIVE (AFU_ORTHOLOGUE AFUA_6G07600)-RELATED"/>
    <property type="match status" value="1"/>
</dbReference>
<dbReference type="STRING" id="1429867.A0A0G4PA77"/>
<reference evidence="2 3" key="1">
    <citation type="journal article" date="2014" name="Nat. Commun.">
        <title>Multiple recent horizontal transfers of a large genomic region in cheese making fungi.</title>
        <authorList>
            <person name="Cheeseman K."/>
            <person name="Ropars J."/>
            <person name="Renault P."/>
            <person name="Dupont J."/>
            <person name="Gouzy J."/>
            <person name="Branca A."/>
            <person name="Abraham A.L."/>
            <person name="Ceppi M."/>
            <person name="Conseiller E."/>
            <person name="Debuchy R."/>
            <person name="Malagnac F."/>
            <person name="Goarin A."/>
            <person name="Silar P."/>
            <person name="Lacoste S."/>
            <person name="Sallet E."/>
            <person name="Bensimon A."/>
            <person name="Giraud T."/>
            <person name="Brygoo Y."/>
        </authorList>
    </citation>
    <scope>NUCLEOTIDE SEQUENCE [LARGE SCALE GENOMIC DNA]</scope>
    <source>
        <strain evidence="3">FM 013</strain>
    </source>
</reference>
<dbReference type="PANTHER" id="PTHR42815">
    <property type="entry name" value="FAD-BINDING, PUTATIVE (AFU_ORTHOLOGUE AFUA_6G07600)-RELATED"/>
    <property type="match status" value="1"/>
</dbReference>
<accession>A0A0G4PA77</accession>
<dbReference type="AlphaFoldDB" id="A0A0G4PA77"/>
<keyword evidence="3" id="KW-1185">Reference proteome</keyword>
<dbReference type="Proteomes" id="UP000053732">
    <property type="component" value="Unassembled WGS sequence"/>
</dbReference>
<evidence type="ECO:0000313" key="3">
    <source>
        <dbReference type="Proteomes" id="UP000053732"/>
    </source>
</evidence>
<feature type="region of interest" description="Disordered" evidence="1">
    <location>
        <begin position="1"/>
        <end position="23"/>
    </location>
</feature>
<dbReference type="EMBL" id="HG793142">
    <property type="protein sequence ID" value="CRL23212.1"/>
    <property type="molecule type" value="Genomic_DNA"/>
</dbReference>
<proteinExistence type="predicted"/>
<protein>
    <submittedName>
        <fullName evidence="2">Str. FM013</fullName>
    </submittedName>
</protein>